<dbReference type="SMART" id="SM00871">
    <property type="entry name" value="AraC_E_bind"/>
    <property type="match status" value="1"/>
</dbReference>
<accession>A0A1F4RZI4</accession>
<proteinExistence type="predicted"/>
<evidence type="ECO:0000313" key="8">
    <source>
        <dbReference type="Proteomes" id="UP000177905"/>
    </source>
</evidence>
<feature type="domain" description="HTH merR-type" evidence="6">
    <location>
        <begin position="1"/>
        <end position="71"/>
    </location>
</feature>
<dbReference type="Gene3D" id="3.20.80.10">
    <property type="entry name" value="Regulatory factor, effector binding domain"/>
    <property type="match status" value="1"/>
</dbReference>
<dbReference type="InterPro" id="IPR010499">
    <property type="entry name" value="AraC_E-bd"/>
</dbReference>
<evidence type="ECO:0000313" key="7">
    <source>
        <dbReference type="EMBL" id="OGC13580.1"/>
    </source>
</evidence>
<dbReference type="SUPFAM" id="SSF55136">
    <property type="entry name" value="Probable bacterial effector-binding domain"/>
    <property type="match status" value="1"/>
</dbReference>
<dbReference type="Gene3D" id="1.10.1660.10">
    <property type="match status" value="1"/>
</dbReference>
<comment type="caution">
    <text evidence="7">The sequence shown here is derived from an EMBL/GenBank/DDBJ whole genome shotgun (WGS) entry which is preliminary data.</text>
</comment>
<dbReference type="InterPro" id="IPR009061">
    <property type="entry name" value="DNA-bd_dom_put_sf"/>
</dbReference>
<reference evidence="7 8" key="1">
    <citation type="journal article" date="2016" name="Nat. Commun.">
        <title>Thousands of microbial genomes shed light on interconnected biogeochemical processes in an aquifer system.</title>
        <authorList>
            <person name="Anantharaman K."/>
            <person name="Brown C.T."/>
            <person name="Hug L.A."/>
            <person name="Sharon I."/>
            <person name="Castelle C.J."/>
            <person name="Probst A.J."/>
            <person name="Thomas B.C."/>
            <person name="Singh A."/>
            <person name="Wilkins M.J."/>
            <person name="Karaoz U."/>
            <person name="Brodie E.L."/>
            <person name="Williams K.H."/>
            <person name="Hubbard S.S."/>
            <person name="Banfield J.F."/>
        </authorList>
    </citation>
    <scope>NUCLEOTIDE SEQUENCE [LARGE SCALE GENOMIC DNA]</scope>
</reference>
<keyword evidence="1" id="KW-0678">Repressor</keyword>
<dbReference type="Pfam" id="PF13411">
    <property type="entry name" value="MerR_1"/>
    <property type="match status" value="1"/>
</dbReference>
<evidence type="ECO:0000259" key="6">
    <source>
        <dbReference type="PROSITE" id="PS50937"/>
    </source>
</evidence>
<feature type="coiled-coil region" evidence="5">
    <location>
        <begin position="72"/>
        <end position="113"/>
    </location>
</feature>
<sequence length="266" mass="30591">MYTISEFSKITQITPKALRYYHEIGLLIPAKIDDFNNYRGYSVDQIDKALLILDLKELGFSLDETKEVIAGINNDKDIVKRLKDQKNKINEEIDKYKFKFDKLDQILKEKEKNKMNNINCEIQEKQIPEILIASIKHQGAYKEIGPLFGKLFRACGFKNICGTAFALYYDECVKENDASYEACIPIKNKIDKEGIAVKVLKGGHAFTLIHKGPYDSLGSTYKKILDYMKEKNIKPISPSREVYLKGPGLIFNNPKKYVTEIQFLVK</sequence>
<dbReference type="InterPro" id="IPR047057">
    <property type="entry name" value="MerR_fam"/>
</dbReference>
<name>A0A1F4RZI4_UNCSA</name>
<dbReference type="PANTHER" id="PTHR30204:SF69">
    <property type="entry name" value="MERR-FAMILY TRANSCRIPTIONAL REGULATOR"/>
    <property type="match status" value="1"/>
</dbReference>
<dbReference type="InterPro" id="IPR029442">
    <property type="entry name" value="GyrI-like"/>
</dbReference>
<keyword evidence="2" id="KW-0805">Transcription regulation</keyword>
<evidence type="ECO:0000256" key="1">
    <source>
        <dbReference type="ARBA" id="ARBA00022491"/>
    </source>
</evidence>
<dbReference type="InterPro" id="IPR000551">
    <property type="entry name" value="MerR-type_HTH_dom"/>
</dbReference>
<dbReference type="Pfam" id="PF06445">
    <property type="entry name" value="GyrI-like"/>
    <property type="match status" value="1"/>
</dbReference>
<dbReference type="SMART" id="SM00422">
    <property type="entry name" value="HTH_MERR"/>
    <property type="match status" value="1"/>
</dbReference>
<dbReference type="PANTHER" id="PTHR30204">
    <property type="entry name" value="REDOX-CYCLING DRUG-SENSING TRANSCRIPTIONAL ACTIVATOR SOXR"/>
    <property type="match status" value="1"/>
</dbReference>
<dbReference type="InterPro" id="IPR011256">
    <property type="entry name" value="Reg_factor_effector_dom_sf"/>
</dbReference>
<dbReference type="PROSITE" id="PS50937">
    <property type="entry name" value="HTH_MERR_2"/>
    <property type="match status" value="1"/>
</dbReference>
<dbReference type="Proteomes" id="UP000177905">
    <property type="component" value="Unassembled WGS sequence"/>
</dbReference>
<organism evidence="7 8">
    <name type="scientific">candidate division WOR-1 bacterium RIFOXYB2_FULL_36_35</name>
    <dbReference type="NCBI Taxonomy" id="1802578"/>
    <lineage>
        <taxon>Bacteria</taxon>
        <taxon>Bacillati</taxon>
        <taxon>Saganbacteria</taxon>
    </lineage>
</organism>
<evidence type="ECO:0000256" key="3">
    <source>
        <dbReference type="ARBA" id="ARBA00023125"/>
    </source>
</evidence>
<dbReference type="AlphaFoldDB" id="A0A1F4RZI4"/>
<dbReference type="EMBL" id="MEUA01000050">
    <property type="protein sequence ID" value="OGC13580.1"/>
    <property type="molecule type" value="Genomic_DNA"/>
</dbReference>
<evidence type="ECO:0000256" key="4">
    <source>
        <dbReference type="ARBA" id="ARBA00023163"/>
    </source>
</evidence>
<gene>
    <name evidence="7" type="ORF">A2290_08100</name>
</gene>
<keyword evidence="4" id="KW-0804">Transcription</keyword>
<dbReference type="GO" id="GO:0003677">
    <property type="term" value="F:DNA binding"/>
    <property type="evidence" value="ECO:0007669"/>
    <property type="project" value="UniProtKB-KW"/>
</dbReference>
<dbReference type="CDD" id="cd01107">
    <property type="entry name" value="HTH_BmrR"/>
    <property type="match status" value="1"/>
</dbReference>
<evidence type="ECO:0000256" key="2">
    <source>
        <dbReference type="ARBA" id="ARBA00023015"/>
    </source>
</evidence>
<protein>
    <recommendedName>
        <fullName evidence="6">HTH merR-type domain-containing protein</fullName>
    </recommendedName>
</protein>
<keyword evidence="3" id="KW-0238">DNA-binding</keyword>
<dbReference type="GO" id="GO:0003700">
    <property type="term" value="F:DNA-binding transcription factor activity"/>
    <property type="evidence" value="ECO:0007669"/>
    <property type="project" value="InterPro"/>
</dbReference>
<evidence type="ECO:0000256" key="5">
    <source>
        <dbReference type="SAM" id="Coils"/>
    </source>
</evidence>
<dbReference type="SUPFAM" id="SSF46955">
    <property type="entry name" value="Putative DNA-binding domain"/>
    <property type="match status" value="1"/>
</dbReference>
<keyword evidence="5" id="KW-0175">Coiled coil</keyword>